<reference evidence="4 5" key="1">
    <citation type="submission" date="2019-12" db="EMBL/GenBank/DDBJ databases">
        <title>Novel species isolated from a subtropical stream in China.</title>
        <authorList>
            <person name="Lu H."/>
        </authorList>
    </citation>
    <scope>NUCLEOTIDE SEQUENCE [LARGE SCALE GENOMIC DNA]</scope>
    <source>
        <strain evidence="4 5">DS3</strain>
    </source>
</reference>
<keyword evidence="1 4" id="KW-0378">Hydrolase</keyword>
<dbReference type="GO" id="GO:0004252">
    <property type="term" value="F:serine-type endopeptidase activity"/>
    <property type="evidence" value="ECO:0007669"/>
    <property type="project" value="TreeGrafter"/>
</dbReference>
<feature type="domain" description="Peptidase S9 prolyl oligopeptidase catalytic" evidence="3">
    <location>
        <begin position="439"/>
        <end position="651"/>
    </location>
</feature>
<keyword evidence="2" id="KW-0732">Signal</keyword>
<feature type="signal peptide" evidence="2">
    <location>
        <begin position="1"/>
        <end position="18"/>
    </location>
</feature>
<dbReference type="AlphaFoldDB" id="A0A6N9HCI5"/>
<feature type="chain" id="PRO_5026960485" evidence="2">
    <location>
        <begin position="19"/>
        <end position="657"/>
    </location>
</feature>
<evidence type="ECO:0000256" key="1">
    <source>
        <dbReference type="ARBA" id="ARBA00022801"/>
    </source>
</evidence>
<sequence>MFKYLLLSLAAVGSLAHAAPPAQHFFSQENFKAATISPSGRYVALLVGDGKTRDGMLVLDSATRKAIGGARLDDSDIGDVRWVNDQRLVFTITDKHEAAGARRFAPGLFGINRDGKELRRLADRDNSREGVGSNVTARVEPPNTFLMKGAGAQDSDFLYVLRPIWENLGHAKERVDLVKLDTVRGGSTTVSRPAPALSWMLDHTGEPSIMLSIKGGVTTIHYRDPASGKWRDLTSSQSYGSADFEPIGFHNEKNMLVIARRKGDKDTLHVLDMTTGAIDPQPLVALGDFDFAGTVVYSRKRLMGIHYNADARTSLWFDPGMKAAQEEVDKLLTATVNIITPPTNPETPWLLVSAYSDRQPNVFMLFNRDTKELATLGSSHPDINPAEMGTQSMVKVKARDGLEFPAWLTTPPKQDKQLPLVVLVHGGPYIRGTSWGWNPEVQFLASRGYAVLQPEFRGSTGYGDKLYKAGLKQWGLKMQDDIADSVKWAVAQGVADPRRICIMGASYGGYATLMGLVNDGDMYRCGVSWAAVTDLPLLLETGSVLTDTSDEYLKYGAPELIGDLAKDAAQLAATSPVKQAARIKRPLLLAHGSDDARVPFAHYTRMRGALKDSKADVEFAEYVGEVHGWSKLDNAVDFWTRVEKFLDKHIGAKAKVE</sequence>
<dbReference type="InterPro" id="IPR029058">
    <property type="entry name" value="AB_hydrolase_fold"/>
</dbReference>
<evidence type="ECO:0000313" key="4">
    <source>
        <dbReference type="EMBL" id="MYN00723.1"/>
    </source>
</evidence>
<comment type="caution">
    <text evidence="4">The sequence shown here is derived from an EMBL/GenBank/DDBJ whole genome shotgun (WGS) entry which is preliminary data.</text>
</comment>
<dbReference type="PANTHER" id="PTHR42776:SF27">
    <property type="entry name" value="DIPEPTIDYL PEPTIDASE FAMILY MEMBER 6"/>
    <property type="match status" value="1"/>
</dbReference>
<dbReference type="SUPFAM" id="SSF53474">
    <property type="entry name" value="alpha/beta-Hydrolases"/>
    <property type="match status" value="1"/>
</dbReference>
<dbReference type="GO" id="GO:0006508">
    <property type="term" value="P:proteolysis"/>
    <property type="evidence" value="ECO:0007669"/>
    <property type="project" value="InterPro"/>
</dbReference>
<name>A0A6N9HCI5_9BURK</name>
<dbReference type="InterPro" id="IPR001375">
    <property type="entry name" value="Peptidase_S9_cat"/>
</dbReference>
<dbReference type="Pfam" id="PF00326">
    <property type="entry name" value="Peptidase_S9"/>
    <property type="match status" value="1"/>
</dbReference>
<evidence type="ECO:0000256" key="2">
    <source>
        <dbReference type="SAM" id="SignalP"/>
    </source>
</evidence>
<accession>A0A6N9HCI5</accession>
<dbReference type="PANTHER" id="PTHR42776">
    <property type="entry name" value="SERINE PEPTIDASE S9 FAMILY MEMBER"/>
    <property type="match status" value="1"/>
</dbReference>
<evidence type="ECO:0000313" key="5">
    <source>
        <dbReference type="Proteomes" id="UP000448575"/>
    </source>
</evidence>
<dbReference type="EMBL" id="WWCJ01000001">
    <property type="protein sequence ID" value="MYN00723.1"/>
    <property type="molecule type" value="Genomic_DNA"/>
</dbReference>
<keyword evidence="5" id="KW-1185">Reference proteome</keyword>
<evidence type="ECO:0000259" key="3">
    <source>
        <dbReference type="Pfam" id="PF00326"/>
    </source>
</evidence>
<dbReference type="RefSeq" id="WP_161023735.1">
    <property type="nucleotide sequence ID" value="NZ_WWCJ01000001.1"/>
</dbReference>
<dbReference type="InterPro" id="IPR015943">
    <property type="entry name" value="WD40/YVTN_repeat-like_dom_sf"/>
</dbReference>
<dbReference type="Gene3D" id="2.130.10.10">
    <property type="entry name" value="YVTN repeat-like/Quinoprotein amine dehydrogenase"/>
    <property type="match status" value="1"/>
</dbReference>
<organism evidence="4 5">
    <name type="scientific">Pseudoduganella guangdongensis</name>
    <dbReference type="NCBI Taxonomy" id="2692179"/>
    <lineage>
        <taxon>Bacteria</taxon>
        <taxon>Pseudomonadati</taxon>
        <taxon>Pseudomonadota</taxon>
        <taxon>Betaproteobacteria</taxon>
        <taxon>Burkholderiales</taxon>
        <taxon>Oxalobacteraceae</taxon>
        <taxon>Telluria group</taxon>
        <taxon>Pseudoduganella</taxon>
    </lineage>
</organism>
<proteinExistence type="predicted"/>
<gene>
    <name evidence="4" type="ORF">GTP41_01280</name>
</gene>
<dbReference type="SUPFAM" id="SSF82171">
    <property type="entry name" value="DPP6 N-terminal domain-like"/>
    <property type="match status" value="1"/>
</dbReference>
<dbReference type="Gene3D" id="3.40.50.1820">
    <property type="entry name" value="alpha/beta hydrolase"/>
    <property type="match status" value="1"/>
</dbReference>
<dbReference type="Proteomes" id="UP000448575">
    <property type="component" value="Unassembled WGS sequence"/>
</dbReference>
<protein>
    <submittedName>
        <fullName evidence="4">Alpha/beta fold hydrolase</fullName>
    </submittedName>
</protein>